<protein>
    <recommendedName>
        <fullName evidence="1">F-box domain-containing protein</fullName>
    </recommendedName>
</protein>
<dbReference type="STRING" id="4155.A0A022RBZ7"/>
<accession>A0A022RBZ7</accession>
<dbReference type="EMBL" id="KI630513">
    <property type="protein sequence ID" value="EYU37549.1"/>
    <property type="molecule type" value="Genomic_DNA"/>
</dbReference>
<keyword evidence="3" id="KW-1185">Reference proteome</keyword>
<feature type="domain" description="F-box" evidence="1">
    <location>
        <begin position="187"/>
        <end position="234"/>
    </location>
</feature>
<evidence type="ECO:0000313" key="2">
    <source>
        <dbReference type="EMBL" id="EYU37549.1"/>
    </source>
</evidence>
<evidence type="ECO:0000259" key="1">
    <source>
        <dbReference type="PROSITE" id="PS50181"/>
    </source>
</evidence>
<dbReference type="Pfam" id="PF12937">
    <property type="entry name" value="F-box-like"/>
    <property type="match status" value="1"/>
</dbReference>
<dbReference type="PROSITE" id="PS50181">
    <property type="entry name" value="FBOX"/>
    <property type="match status" value="1"/>
</dbReference>
<dbReference type="SUPFAM" id="SSF81383">
    <property type="entry name" value="F-box domain"/>
    <property type="match status" value="1"/>
</dbReference>
<sequence length="254" mass="28692">VRFGHDDSAAAAESAADPFSAPNFLRNLLMQESRDDDVSKRHHKLAVIATHAVMLECGFVPFDKESNAVVSGFRSPLVWPTRRLFYTLPEKNTAHGKSIQNAVLEFRISGEYSVTVNGRLDMETEKVGNHSVQFKEDQLATFMNNVLVTDSNNTNGEEVNGGAVYRFWKRVKDNLVLPLLTELRQVSCYCQKLPVDLKVEILKWLSAVDLAKATCFCYELSSIASRDDYLWKIKFVQEFGDVDKDTSTEIDCRV</sequence>
<reference evidence="2 3" key="1">
    <citation type="journal article" date="2013" name="Proc. Natl. Acad. Sci. U.S.A.">
        <title>Fine-scale variation in meiotic recombination in Mimulus inferred from population shotgun sequencing.</title>
        <authorList>
            <person name="Hellsten U."/>
            <person name="Wright K.M."/>
            <person name="Jenkins J."/>
            <person name="Shu S."/>
            <person name="Yuan Y."/>
            <person name="Wessler S.R."/>
            <person name="Schmutz J."/>
            <person name="Willis J.H."/>
            <person name="Rokhsar D.S."/>
        </authorList>
    </citation>
    <scope>NUCLEOTIDE SEQUENCE [LARGE SCALE GENOMIC DNA]</scope>
    <source>
        <strain evidence="3">cv. DUN x IM62</strain>
    </source>
</reference>
<proteinExistence type="predicted"/>
<dbReference type="PANTHER" id="PTHR47602:SF2">
    <property type="entry name" value="F-BOX PROTEIN SKIP22"/>
    <property type="match status" value="1"/>
</dbReference>
<dbReference type="AlphaFoldDB" id="A0A022RBZ7"/>
<dbReference type="InterPro" id="IPR036047">
    <property type="entry name" value="F-box-like_dom_sf"/>
</dbReference>
<name>A0A022RBZ7_ERYGU</name>
<dbReference type="Gene3D" id="1.20.1280.50">
    <property type="match status" value="1"/>
</dbReference>
<dbReference type="PANTHER" id="PTHR47602">
    <property type="entry name" value="F-BOX PROTEIN SKIP22"/>
    <property type="match status" value="1"/>
</dbReference>
<dbReference type="Proteomes" id="UP000030748">
    <property type="component" value="Unassembled WGS sequence"/>
</dbReference>
<evidence type="ECO:0000313" key="3">
    <source>
        <dbReference type="Proteomes" id="UP000030748"/>
    </source>
</evidence>
<dbReference type="InterPro" id="IPR001810">
    <property type="entry name" value="F-box_dom"/>
</dbReference>
<organism evidence="2 3">
    <name type="scientific">Erythranthe guttata</name>
    <name type="common">Yellow monkey flower</name>
    <name type="synonym">Mimulus guttatus</name>
    <dbReference type="NCBI Taxonomy" id="4155"/>
    <lineage>
        <taxon>Eukaryota</taxon>
        <taxon>Viridiplantae</taxon>
        <taxon>Streptophyta</taxon>
        <taxon>Embryophyta</taxon>
        <taxon>Tracheophyta</taxon>
        <taxon>Spermatophyta</taxon>
        <taxon>Magnoliopsida</taxon>
        <taxon>eudicotyledons</taxon>
        <taxon>Gunneridae</taxon>
        <taxon>Pentapetalae</taxon>
        <taxon>asterids</taxon>
        <taxon>lamiids</taxon>
        <taxon>Lamiales</taxon>
        <taxon>Phrymaceae</taxon>
        <taxon>Erythranthe</taxon>
    </lineage>
</organism>
<feature type="non-terminal residue" evidence="2">
    <location>
        <position position="1"/>
    </location>
</feature>
<dbReference type="Gene3D" id="3.40.1000.30">
    <property type="match status" value="1"/>
</dbReference>
<gene>
    <name evidence="2" type="ORF">MIMGU_mgv1a022435mg</name>
</gene>